<gene>
    <name evidence="1" type="ORF">NCTC10692_04823</name>
</gene>
<reference evidence="1 2" key="1">
    <citation type="submission" date="2018-06" db="EMBL/GenBank/DDBJ databases">
        <authorList>
            <consortium name="Pathogen Informatics"/>
            <person name="Doyle S."/>
        </authorList>
    </citation>
    <scope>NUCLEOTIDE SEQUENCE [LARGE SCALE GENOMIC DNA]</scope>
    <source>
        <strain evidence="1 2">NCTC10692</strain>
    </source>
</reference>
<dbReference type="RefSeq" id="WP_074860748.1">
    <property type="nucleotide sequence ID" value="NZ_FNZC01000070.1"/>
</dbReference>
<sequence>MSTNASSIEQNGNTPCKHCGSLDQSWATNIVSPGEVQNGRLRLSDVACQFVLGCNRCSETLMVLSADRVAGLMNRALDEQGKHTTA</sequence>
<dbReference type="EMBL" id="UGUV01000003">
    <property type="protein sequence ID" value="SUE72667.1"/>
    <property type="molecule type" value="Genomic_DNA"/>
</dbReference>
<organism evidence="1 2">
    <name type="scientific">Ectopseudomonas oleovorans</name>
    <name type="common">Pseudomonas oleovorans</name>
    <dbReference type="NCBI Taxonomy" id="301"/>
    <lineage>
        <taxon>Bacteria</taxon>
        <taxon>Pseudomonadati</taxon>
        <taxon>Pseudomonadota</taxon>
        <taxon>Gammaproteobacteria</taxon>
        <taxon>Pseudomonadales</taxon>
        <taxon>Pseudomonadaceae</taxon>
        <taxon>Ectopseudomonas</taxon>
    </lineage>
</organism>
<name>A0A379PJ55_ECTOL</name>
<proteinExistence type="predicted"/>
<dbReference type="Proteomes" id="UP000255303">
    <property type="component" value="Unassembled WGS sequence"/>
</dbReference>
<accession>A0A379PJ55</accession>
<dbReference type="AlphaFoldDB" id="A0A379PJ55"/>
<evidence type="ECO:0000313" key="1">
    <source>
        <dbReference type="EMBL" id="SUE72667.1"/>
    </source>
</evidence>
<protein>
    <submittedName>
        <fullName evidence="1">Uncharacterized protein</fullName>
    </submittedName>
</protein>
<evidence type="ECO:0000313" key="2">
    <source>
        <dbReference type="Proteomes" id="UP000255303"/>
    </source>
</evidence>